<feature type="domain" description="DUF8112" evidence="1">
    <location>
        <begin position="5"/>
        <end position="98"/>
    </location>
</feature>
<keyword evidence="3" id="KW-1185">Reference proteome</keyword>
<gene>
    <name evidence="2" type="ORF">CV102_25005</name>
</gene>
<evidence type="ECO:0000259" key="1">
    <source>
        <dbReference type="Pfam" id="PF26417"/>
    </source>
</evidence>
<dbReference type="Proteomes" id="UP000766904">
    <property type="component" value="Unassembled WGS sequence"/>
</dbReference>
<comment type="caution">
    <text evidence="2">The sequence shown here is derived from an EMBL/GenBank/DDBJ whole genome shotgun (WGS) entry which is preliminary data.</text>
</comment>
<proteinExistence type="predicted"/>
<reference evidence="2" key="1">
    <citation type="submission" date="2017-11" db="EMBL/GenBank/DDBJ databases">
        <authorList>
            <person name="Kajale S.C."/>
            <person name="Sharma A."/>
        </authorList>
    </citation>
    <scope>NUCLEOTIDE SEQUENCE</scope>
    <source>
        <strain evidence="2">LS1_42</strain>
    </source>
</reference>
<sequence>MQDHLVGPEPDTALRIGCGAALYEADIVFASAYRWADSTRWDVPRLVCRGCVPDRIRSPTLGTTEGLVGGRLGTIALPTPRSQQLCLTDLTMRAFCPPAEGSEP</sequence>
<dbReference type="EMBL" id="PHNJ01000026">
    <property type="protein sequence ID" value="TYL35937.1"/>
    <property type="molecule type" value="Genomic_DNA"/>
</dbReference>
<dbReference type="AlphaFoldDB" id="A0A8J8PYW2"/>
<organism evidence="2 3">
    <name type="scientific">Natronococcus pandeyae</name>
    <dbReference type="NCBI Taxonomy" id="2055836"/>
    <lineage>
        <taxon>Archaea</taxon>
        <taxon>Methanobacteriati</taxon>
        <taxon>Methanobacteriota</taxon>
        <taxon>Stenosarchaea group</taxon>
        <taxon>Halobacteria</taxon>
        <taxon>Halobacteriales</taxon>
        <taxon>Natrialbaceae</taxon>
        <taxon>Natronococcus</taxon>
    </lineage>
</organism>
<dbReference type="Pfam" id="PF26417">
    <property type="entry name" value="DUF8112"/>
    <property type="match status" value="1"/>
</dbReference>
<dbReference type="InterPro" id="IPR058425">
    <property type="entry name" value="DUF8112"/>
</dbReference>
<evidence type="ECO:0000313" key="2">
    <source>
        <dbReference type="EMBL" id="TYL35937.1"/>
    </source>
</evidence>
<evidence type="ECO:0000313" key="3">
    <source>
        <dbReference type="Proteomes" id="UP000766904"/>
    </source>
</evidence>
<accession>A0A8J8PYW2</accession>
<protein>
    <recommendedName>
        <fullName evidence="1">DUF8112 domain-containing protein</fullName>
    </recommendedName>
</protein>
<name>A0A8J8PYW2_9EURY</name>